<gene>
    <name evidence="1" type="ORF">K7432_016121</name>
</gene>
<name>A0ABR2WF69_9FUNG</name>
<organism evidence="1 2">
    <name type="scientific">Basidiobolus ranarum</name>
    <dbReference type="NCBI Taxonomy" id="34480"/>
    <lineage>
        <taxon>Eukaryota</taxon>
        <taxon>Fungi</taxon>
        <taxon>Fungi incertae sedis</taxon>
        <taxon>Zoopagomycota</taxon>
        <taxon>Entomophthoromycotina</taxon>
        <taxon>Basidiobolomycetes</taxon>
        <taxon>Basidiobolales</taxon>
        <taxon>Basidiobolaceae</taxon>
        <taxon>Basidiobolus</taxon>
    </lineage>
</organism>
<dbReference type="EMBL" id="JASJQH010002483">
    <property type="protein sequence ID" value="KAK9760152.1"/>
    <property type="molecule type" value="Genomic_DNA"/>
</dbReference>
<keyword evidence="2" id="KW-1185">Reference proteome</keyword>
<comment type="caution">
    <text evidence="1">The sequence shown here is derived from an EMBL/GenBank/DDBJ whole genome shotgun (WGS) entry which is preliminary data.</text>
</comment>
<accession>A0ABR2WF69</accession>
<evidence type="ECO:0000313" key="1">
    <source>
        <dbReference type="EMBL" id="KAK9760152.1"/>
    </source>
</evidence>
<dbReference type="Proteomes" id="UP001479436">
    <property type="component" value="Unassembled WGS sequence"/>
</dbReference>
<proteinExistence type="predicted"/>
<protein>
    <submittedName>
        <fullName evidence="1">Uncharacterized protein</fullName>
    </submittedName>
</protein>
<reference evidence="1 2" key="1">
    <citation type="submission" date="2023-04" db="EMBL/GenBank/DDBJ databases">
        <title>Genome of Basidiobolus ranarum AG-B5.</title>
        <authorList>
            <person name="Stajich J.E."/>
            <person name="Carter-House D."/>
            <person name="Gryganskyi A."/>
        </authorList>
    </citation>
    <scope>NUCLEOTIDE SEQUENCE [LARGE SCALE GENOMIC DNA]</scope>
    <source>
        <strain evidence="1 2">AG-B5</strain>
    </source>
</reference>
<sequence>MENILAEDSLPLKIPTNLVMMRRRIRIEKVTKDMELVESPKVPELKEILVPIFTEPTPCTEP</sequence>
<evidence type="ECO:0000313" key="2">
    <source>
        <dbReference type="Proteomes" id="UP001479436"/>
    </source>
</evidence>